<dbReference type="InterPro" id="IPR050137">
    <property type="entry name" value="PyrR_bifunctional"/>
</dbReference>
<dbReference type="EMBL" id="AFHG01000053">
    <property type="protein sequence ID" value="EGK70825.1"/>
    <property type="molecule type" value="Genomic_DNA"/>
</dbReference>
<sequence length="165" mass="18019">MSLPDAELLLADLAAQMRPHMTPDTALVGLHSGGVWVAQRLHALLGLAQPPGALDVSFYRDDYAQRGLSRDARRSSLPFDIEGRPLVLVDDVLHTGRTVRAALNELFDYGRPARVELAVLVDRGGRQLPVAATYCATRYAPPAGSRVKLVQDDGRLALRLVQDQE</sequence>
<protein>
    <submittedName>
        <fullName evidence="2">Bifunctional protein PyrR</fullName>
    </submittedName>
</protein>
<reference evidence="2 3" key="1">
    <citation type="journal article" date="2011" name="J. Bacteriol.">
        <title>Genome sequence of Methyloversatilis universalis FAM5T, a methylotrophic representative of the order Rhodocyclales.</title>
        <authorList>
            <person name="Kittichotirat W."/>
            <person name="Good N.M."/>
            <person name="Hall R."/>
            <person name="Bringel F."/>
            <person name="Lajus A."/>
            <person name="Medigue C."/>
            <person name="Smalley N.E."/>
            <person name="Beck D."/>
            <person name="Bumgarner R."/>
            <person name="Vuilleumier S."/>
            <person name="Kalyuzhnaya M.G."/>
        </authorList>
    </citation>
    <scope>NUCLEOTIDE SEQUENCE [LARGE SCALE GENOMIC DNA]</scope>
    <source>
        <strain evidence="3">ATCC BAA-1314 / JCM 13912 / FAM5</strain>
    </source>
</reference>
<dbReference type="AlphaFoldDB" id="F5RFG9"/>
<dbReference type="SUPFAM" id="SSF53271">
    <property type="entry name" value="PRTase-like"/>
    <property type="match status" value="1"/>
</dbReference>
<dbReference type="Pfam" id="PF00156">
    <property type="entry name" value="Pribosyltran"/>
    <property type="match status" value="1"/>
</dbReference>
<feature type="domain" description="Phosphoribosyltransferase" evidence="1">
    <location>
        <begin position="7"/>
        <end position="132"/>
    </location>
</feature>
<evidence type="ECO:0000313" key="3">
    <source>
        <dbReference type="Proteomes" id="UP000005019"/>
    </source>
</evidence>
<proteinExistence type="predicted"/>
<keyword evidence="3" id="KW-1185">Reference proteome</keyword>
<accession>F5RFG9</accession>
<evidence type="ECO:0000313" key="2">
    <source>
        <dbReference type="EMBL" id="EGK70825.1"/>
    </source>
</evidence>
<dbReference type="eggNOG" id="COG2065">
    <property type="taxonomic scope" value="Bacteria"/>
</dbReference>
<dbReference type="STRING" id="1000565.METUNv1_03050"/>
<dbReference type="OrthoDB" id="9802227at2"/>
<dbReference type="Proteomes" id="UP000005019">
    <property type="component" value="Unassembled WGS sequence"/>
</dbReference>
<dbReference type="CDD" id="cd06223">
    <property type="entry name" value="PRTases_typeI"/>
    <property type="match status" value="1"/>
</dbReference>
<gene>
    <name evidence="2" type="ORF">METUNv1_03050</name>
</gene>
<name>F5RFG9_METUF</name>
<dbReference type="NCBIfam" id="NF003545">
    <property type="entry name" value="PRK05205.1-1"/>
    <property type="match status" value="1"/>
</dbReference>
<organism evidence="2 3">
    <name type="scientific">Methyloversatilis universalis (strain ATCC BAA-1314 / DSM 25237 / JCM 13912 / CCUG 52030 / FAM5)</name>
    <dbReference type="NCBI Taxonomy" id="1000565"/>
    <lineage>
        <taxon>Bacteria</taxon>
        <taxon>Pseudomonadati</taxon>
        <taxon>Pseudomonadota</taxon>
        <taxon>Betaproteobacteria</taxon>
        <taxon>Nitrosomonadales</taxon>
        <taxon>Sterolibacteriaceae</taxon>
        <taxon>Methyloversatilis</taxon>
    </lineage>
</organism>
<dbReference type="InterPro" id="IPR000836">
    <property type="entry name" value="PRTase_dom"/>
</dbReference>
<dbReference type="InterPro" id="IPR029057">
    <property type="entry name" value="PRTase-like"/>
</dbReference>
<dbReference type="PANTHER" id="PTHR11608:SF0">
    <property type="entry name" value="BIFUNCTIONAL PROTEIN PYRR"/>
    <property type="match status" value="1"/>
</dbReference>
<evidence type="ECO:0000259" key="1">
    <source>
        <dbReference type="Pfam" id="PF00156"/>
    </source>
</evidence>
<comment type="caution">
    <text evidence="2">The sequence shown here is derived from an EMBL/GenBank/DDBJ whole genome shotgun (WGS) entry which is preliminary data.</text>
</comment>
<dbReference type="PANTHER" id="PTHR11608">
    <property type="entry name" value="BIFUNCTIONAL PROTEIN PYRR"/>
    <property type="match status" value="1"/>
</dbReference>
<dbReference type="RefSeq" id="WP_008063187.1">
    <property type="nucleotide sequence ID" value="NZ_AFHG01000053.1"/>
</dbReference>
<dbReference type="Gene3D" id="3.40.50.2020">
    <property type="match status" value="1"/>
</dbReference>